<comment type="subcellular location">
    <subcellularLocation>
        <location evidence="1">Secreted</location>
    </subcellularLocation>
</comment>
<evidence type="ECO:0000256" key="2">
    <source>
        <dbReference type="ARBA" id="ARBA00022525"/>
    </source>
</evidence>
<dbReference type="FunFam" id="4.10.75.10:FF:000001">
    <property type="entry name" value="Anosmin 1"/>
    <property type="match status" value="1"/>
</dbReference>
<dbReference type="PROSITE" id="PS51390">
    <property type="entry name" value="WAP"/>
    <property type="match status" value="2"/>
</dbReference>
<sequence length="226" mass="24715">MPGTQEEPGPWWTCHDCELPRMATEGPSDVGEERQGGDLAPWRAVMWLRLCRRCWYAAAKPLPGPEGCESARWEMERAHHQDPGLGPQGRIRGRRQKRSHGWEPQPGQSRSQAWGGREVRPDGDVMRLEGSAKPGVCPDEAKEAANCTEGCQDDGNCNGNLKCCLTACGMACQMPNAKPGNCPEMKPGIPMLGLCHNQCSMDSHCVSSFKCCTNGCGRMSCVLPVF</sequence>
<evidence type="ECO:0000259" key="7">
    <source>
        <dbReference type="PROSITE" id="PS51390"/>
    </source>
</evidence>
<protein>
    <submittedName>
        <fullName evidence="9">Uncharacterized protein LOC102371512 isoform X1</fullName>
    </submittedName>
</protein>
<dbReference type="PANTHER" id="PTHR19441">
    <property type="entry name" value="WHEY ACDIC PROTEIN WAP"/>
    <property type="match status" value="1"/>
</dbReference>
<dbReference type="RefSeq" id="XP_025047767.1">
    <property type="nucleotide sequence ID" value="XM_025191982.1"/>
</dbReference>
<keyword evidence="8" id="KW-1185">Reference proteome</keyword>
<evidence type="ECO:0000256" key="4">
    <source>
        <dbReference type="ARBA" id="ARBA00022737"/>
    </source>
</evidence>
<feature type="domain" description="WAP" evidence="7">
    <location>
        <begin position="175"/>
        <end position="225"/>
    </location>
</feature>
<dbReference type="PANTHER" id="PTHR19441:SF34">
    <property type="entry name" value="WAP FOUR-DISULFIDE CORE DOMAIN PROTEIN 2"/>
    <property type="match status" value="1"/>
</dbReference>
<dbReference type="SMART" id="SM00217">
    <property type="entry name" value="WAP"/>
    <property type="match status" value="2"/>
</dbReference>
<dbReference type="GO" id="GO:0019731">
    <property type="term" value="P:antibacterial humoral response"/>
    <property type="evidence" value="ECO:0007669"/>
    <property type="project" value="TreeGrafter"/>
</dbReference>
<keyword evidence="4" id="KW-0677">Repeat</keyword>
<keyword evidence="2" id="KW-0964">Secreted</keyword>
<dbReference type="InterPro" id="IPR050514">
    <property type="entry name" value="WAP_four-disulfide_core"/>
</dbReference>
<accession>A0A3Q0FKK4</accession>
<dbReference type="CDD" id="cd00199">
    <property type="entry name" value="WAP"/>
    <property type="match status" value="1"/>
</dbReference>
<dbReference type="PRINTS" id="PR00003">
    <property type="entry name" value="4DISULPHCORE"/>
</dbReference>
<keyword evidence="5" id="KW-1015">Disulfide bond</keyword>
<dbReference type="Gene3D" id="4.10.75.10">
    <property type="entry name" value="Elafin-like"/>
    <property type="match status" value="2"/>
</dbReference>
<dbReference type="GO" id="GO:0045087">
    <property type="term" value="P:innate immune response"/>
    <property type="evidence" value="ECO:0007669"/>
    <property type="project" value="TreeGrafter"/>
</dbReference>
<evidence type="ECO:0000256" key="6">
    <source>
        <dbReference type="SAM" id="MobiDB-lite"/>
    </source>
</evidence>
<feature type="compositionally biased region" description="Basic and acidic residues" evidence="6">
    <location>
        <begin position="117"/>
        <end position="127"/>
    </location>
</feature>
<feature type="region of interest" description="Disordered" evidence="6">
    <location>
        <begin position="77"/>
        <end position="132"/>
    </location>
</feature>
<organism evidence="8 9">
    <name type="scientific">Alligator sinensis</name>
    <name type="common">Chinese alligator</name>
    <dbReference type="NCBI Taxonomy" id="38654"/>
    <lineage>
        <taxon>Eukaryota</taxon>
        <taxon>Metazoa</taxon>
        <taxon>Chordata</taxon>
        <taxon>Craniata</taxon>
        <taxon>Vertebrata</taxon>
        <taxon>Euteleostomi</taxon>
        <taxon>Archelosauria</taxon>
        <taxon>Archosauria</taxon>
        <taxon>Crocodylia</taxon>
        <taxon>Alligatoridae</taxon>
        <taxon>Alligatorinae</taxon>
        <taxon>Alligator</taxon>
    </lineage>
</organism>
<keyword evidence="3" id="KW-0732">Signal</keyword>
<dbReference type="GO" id="GO:0005615">
    <property type="term" value="C:extracellular space"/>
    <property type="evidence" value="ECO:0007669"/>
    <property type="project" value="TreeGrafter"/>
</dbReference>
<evidence type="ECO:0000313" key="8">
    <source>
        <dbReference type="Proteomes" id="UP000189705"/>
    </source>
</evidence>
<dbReference type="AlphaFoldDB" id="A0A3Q0FKK4"/>
<dbReference type="GO" id="GO:0004867">
    <property type="term" value="F:serine-type endopeptidase inhibitor activity"/>
    <property type="evidence" value="ECO:0007669"/>
    <property type="project" value="TreeGrafter"/>
</dbReference>
<gene>
    <name evidence="9" type="primary">LOC102371512</name>
</gene>
<feature type="domain" description="WAP" evidence="7">
    <location>
        <begin position="130"/>
        <end position="172"/>
    </location>
</feature>
<dbReference type="Proteomes" id="UP000189705">
    <property type="component" value="Unplaced"/>
</dbReference>
<dbReference type="SUPFAM" id="SSF57256">
    <property type="entry name" value="Elafin-like"/>
    <property type="match status" value="2"/>
</dbReference>
<reference evidence="9" key="1">
    <citation type="submission" date="2025-08" db="UniProtKB">
        <authorList>
            <consortium name="RefSeq"/>
        </authorList>
    </citation>
    <scope>IDENTIFICATION</scope>
</reference>
<evidence type="ECO:0000256" key="5">
    <source>
        <dbReference type="ARBA" id="ARBA00023157"/>
    </source>
</evidence>
<dbReference type="Pfam" id="PF00095">
    <property type="entry name" value="WAP"/>
    <property type="match status" value="2"/>
</dbReference>
<evidence type="ECO:0000256" key="1">
    <source>
        <dbReference type="ARBA" id="ARBA00004613"/>
    </source>
</evidence>
<dbReference type="InterPro" id="IPR008197">
    <property type="entry name" value="WAP_dom"/>
</dbReference>
<dbReference type="InterPro" id="IPR036645">
    <property type="entry name" value="Elafin-like_sf"/>
</dbReference>
<dbReference type="InParanoid" id="A0A3Q0FKK4"/>
<evidence type="ECO:0000256" key="3">
    <source>
        <dbReference type="ARBA" id="ARBA00022729"/>
    </source>
</evidence>
<evidence type="ECO:0000313" key="9">
    <source>
        <dbReference type="RefSeq" id="XP_025047767.1"/>
    </source>
</evidence>
<dbReference type="GeneID" id="102371512"/>
<proteinExistence type="predicted"/>
<name>A0A3Q0FKK4_ALLSI</name>